<dbReference type="PANTHER" id="PTHR33992">
    <property type="entry name" value="RIBONUCLEASE P PROTEIN COMPONENT"/>
    <property type="match status" value="1"/>
</dbReference>
<dbReference type="HAMAP" id="MF_00227">
    <property type="entry name" value="RNase_P"/>
    <property type="match status" value="1"/>
</dbReference>
<dbReference type="GO" id="GO:0004526">
    <property type="term" value="F:ribonuclease P activity"/>
    <property type="evidence" value="ECO:0007669"/>
    <property type="project" value="UniProtKB-UniRule"/>
</dbReference>
<evidence type="ECO:0000256" key="6">
    <source>
        <dbReference type="HAMAP-Rule" id="MF_00227"/>
    </source>
</evidence>
<keyword evidence="4 6" id="KW-0378">Hydrolase</keyword>
<evidence type="ECO:0000256" key="4">
    <source>
        <dbReference type="ARBA" id="ARBA00022801"/>
    </source>
</evidence>
<evidence type="ECO:0000256" key="7">
    <source>
        <dbReference type="NCBIfam" id="TIGR00188"/>
    </source>
</evidence>
<dbReference type="EMBL" id="DVJP01000082">
    <property type="protein sequence ID" value="HIS77646.1"/>
    <property type="molecule type" value="Genomic_DNA"/>
</dbReference>
<dbReference type="InterPro" id="IPR020568">
    <property type="entry name" value="Ribosomal_Su5_D2-typ_SF"/>
</dbReference>
<keyword evidence="1 6" id="KW-0819">tRNA processing</keyword>
<reference evidence="8" key="2">
    <citation type="journal article" date="2021" name="PeerJ">
        <title>Extensive microbial diversity within the chicken gut microbiome revealed by metagenomics and culture.</title>
        <authorList>
            <person name="Gilroy R."/>
            <person name="Ravi A."/>
            <person name="Getino M."/>
            <person name="Pursley I."/>
            <person name="Horton D.L."/>
            <person name="Alikhan N.F."/>
            <person name="Baker D."/>
            <person name="Gharbi K."/>
            <person name="Hall N."/>
            <person name="Watson M."/>
            <person name="Adriaenssens E.M."/>
            <person name="Foster-Nyarko E."/>
            <person name="Jarju S."/>
            <person name="Secka A."/>
            <person name="Antonio M."/>
            <person name="Oren A."/>
            <person name="Chaudhuri R.R."/>
            <person name="La Ragione R."/>
            <person name="Hildebrand F."/>
            <person name="Pallen M.J."/>
        </authorList>
    </citation>
    <scope>NUCLEOTIDE SEQUENCE</scope>
    <source>
        <strain evidence="8">CHK199-13235</strain>
    </source>
</reference>
<dbReference type="SUPFAM" id="SSF54211">
    <property type="entry name" value="Ribosomal protein S5 domain 2-like"/>
    <property type="match status" value="1"/>
</dbReference>
<protein>
    <recommendedName>
        <fullName evidence="6 7">Ribonuclease P protein component</fullName>
        <shortName evidence="6">RNase P protein</shortName>
        <shortName evidence="6">RNaseP protein</shortName>
        <ecNumber evidence="6 7">3.1.26.5</ecNumber>
    </recommendedName>
    <alternativeName>
        <fullName evidence="6">Protein C5</fullName>
    </alternativeName>
</protein>
<dbReference type="GO" id="GO:0030677">
    <property type="term" value="C:ribonuclease P complex"/>
    <property type="evidence" value="ECO:0007669"/>
    <property type="project" value="TreeGrafter"/>
</dbReference>
<comment type="function">
    <text evidence="6">RNaseP catalyzes the removal of the 5'-leader sequence from pre-tRNA to produce the mature 5'-terminus. It can also cleave other RNA substrates such as 4.5S RNA. The protein component plays an auxiliary but essential role in vivo by binding to the 5'-leader sequence and broadening the substrate specificity of the ribozyme.</text>
</comment>
<dbReference type="EC" id="3.1.26.5" evidence="6 7"/>
<dbReference type="NCBIfam" id="TIGR00188">
    <property type="entry name" value="rnpA"/>
    <property type="match status" value="1"/>
</dbReference>
<dbReference type="InterPro" id="IPR000100">
    <property type="entry name" value="RNase_P"/>
</dbReference>
<evidence type="ECO:0000256" key="5">
    <source>
        <dbReference type="ARBA" id="ARBA00022884"/>
    </source>
</evidence>
<dbReference type="GO" id="GO:0042781">
    <property type="term" value="F:3'-tRNA processing endoribonuclease activity"/>
    <property type="evidence" value="ECO:0007669"/>
    <property type="project" value="TreeGrafter"/>
</dbReference>
<reference evidence="8" key="1">
    <citation type="submission" date="2020-10" db="EMBL/GenBank/DDBJ databases">
        <authorList>
            <person name="Gilroy R."/>
        </authorList>
    </citation>
    <scope>NUCLEOTIDE SEQUENCE</scope>
    <source>
        <strain evidence="8">CHK199-13235</strain>
    </source>
</reference>
<evidence type="ECO:0000256" key="3">
    <source>
        <dbReference type="ARBA" id="ARBA00022759"/>
    </source>
</evidence>
<dbReference type="Gene3D" id="3.30.230.10">
    <property type="match status" value="1"/>
</dbReference>
<comment type="caution">
    <text evidence="8">The sequence shown here is derived from an EMBL/GenBank/DDBJ whole genome shotgun (WGS) entry which is preliminary data.</text>
</comment>
<dbReference type="GO" id="GO:0001682">
    <property type="term" value="P:tRNA 5'-leader removal"/>
    <property type="evidence" value="ECO:0007669"/>
    <property type="project" value="UniProtKB-UniRule"/>
</dbReference>
<evidence type="ECO:0000256" key="1">
    <source>
        <dbReference type="ARBA" id="ARBA00022694"/>
    </source>
</evidence>
<comment type="similarity">
    <text evidence="6">Belongs to the RnpA family.</text>
</comment>
<dbReference type="Proteomes" id="UP000824002">
    <property type="component" value="Unassembled WGS sequence"/>
</dbReference>
<evidence type="ECO:0000313" key="9">
    <source>
        <dbReference type="Proteomes" id="UP000824002"/>
    </source>
</evidence>
<dbReference type="PANTHER" id="PTHR33992:SF1">
    <property type="entry name" value="RIBONUCLEASE P PROTEIN COMPONENT"/>
    <property type="match status" value="1"/>
</dbReference>
<organism evidence="8 9">
    <name type="scientific">Candidatus Merdivicinus excrementipullorum</name>
    <dbReference type="NCBI Taxonomy" id="2840867"/>
    <lineage>
        <taxon>Bacteria</taxon>
        <taxon>Bacillati</taxon>
        <taxon>Bacillota</taxon>
        <taxon>Clostridia</taxon>
        <taxon>Eubacteriales</taxon>
        <taxon>Oscillospiraceae</taxon>
        <taxon>Oscillospiraceae incertae sedis</taxon>
        <taxon>Candidatus Merdivicinus</taxon>
    </lineage>
</organism>
<evidence type="ECO:0000256" key="2">
    <source>
        <dbReference type="ARBA" id="ARBA00022722"/>
    </source>
</evidence>
<comment type="subunit">
    <text evidence="6">Consists of a catalytic RNA component (M1 or rnpB) and a protein subunit.</text>
</comment>
<evidence type="ECO:0000313" key="8">
    <source>
        <dbReference type="EMBL" id="HIS77646.1"/>
    </source>
</evidence>
<dbReference type="InterPro" id="IPR014721">
    <property type="entry name" value="Ribsml_uS5_D2-typ_fold_subgr"/>
</dbReference>
<gene>
    <name evidence="6 8" type="primary">rnpA</name>
    <name evidence="8" type="ORF">IAB51_12750</name>
</gene>
<name>A0A9D1K0T3_9FIRM</name>
<keyword evidence="3 6" id="KW-0255">Endonuclease</keyword>
<dbReference type="Pfam" id="PF00825">
    <property type="entry name" value="Ribonuclease_P"/>
    <property type="match status" value="1"/>
</dbReference>
<keyword evidence="5 6" id="KW-0694">RNA-binding</keyword>
<keyword evidence="2 6" id="KW-0540">Nuclease</keyword>
<accession>A0A9D1K0T3</accession>
<proteinExistence type="inferred from homology"/>
<comment type="catalytic activity">
    <reaction evidence="6">
        <text>Endonucleolytic cleavage of RNA, removing 5'-extranucleotides from tRNA precursor.</text>
        <dbReference type="EC" id="3.1.26.5"/>
    </reaction>
</comment>
<dbReference type="GO" id="GO:0000049">
    <property type="term" value="F:tRNA binding"/>
    <property type="evidence" value="ECO:0007669"/>
    <property type="project" value="UniProtKB-UniRule"/>
</dbReference>
<dbReference type="AlphaFoldDB" id="A0A9D1K0T3"/>
<sequence>MAQNRPLPETLKLNKEFKRAYYRGKSEACPFFVCYQVKNRRQGLRYGITTSKKVGNAVCRSRARRVIRAAMRSVLDRFEPDCDYVFVARERIVNAKSYQVAAAMKGCLKKINAPSKPAAKDMKVPQE</sequence>